<accession>A0A3G2R351</accession>
<reference evidence="6 7" key="1">
    <citation type="submission" date="2018-10" db="EMBL/GenBank/DDBJ databases">
        <authorList>
            <person name="Zhang X."/>
        </authorList>
    </citation>
    <scope>NUCLEOTIDE SEQUENCE [LARGE SCALE GENOMIC DNA]</scope>
    <source>
        <strain evidence="6 7">SK-G1</strain>
    </source>
</reference>
<dbReference type="PANTHER" id="PTHR39190">
    <property type="entry name" value="FLAGELLAR ASSEMBLY FACTOR FLIW"/>
    <property type="match status" value="1"/>
</dbReference>
<dbReference type="GO" id="GO:0044780">
    <property type="term" value="P:bacterial-type flagellum assembly"/>
    <property type="evidence" value="ECO:0007669"/>
    <property type="project" value="UniProtKB-UniRule"/>
</dbReference>
<dbReference type="SUPFAM" id="SSF141457">
    <property type="entry name" value="BH3618-like"/>
    <property type="match status" value="1"/>
</dbReference>
<evidence type="ECO:0000256" key="5">
    <source>
        <dbReference type="HAMAP-Rule" id="MF_01185"/>
    </source>
</evidence>
<keyword evidence="6" id="KW-0282">Flagellum</keyword>
<keyword evidence="7" id="KW-1185">Reference proteome</keyword>
<dbReference type="InterPro" id="IPR024046">
    <property type="entry name" value="Flagellar_assmbl_FliW_dom_sf"/>
</dbReference>
<evidence type="ECO:0000313" key="6">
    <source>
        <dbReference type="EMBL" id="AYO29924.1"/>
    </source>
</evidence>
<evidence type="ECO:0000256" key="4">
    <source>
        <dbReference type="ARBA" id="ARBA00023186"/>
    </source>
</evidence>
<keyword evidence="4 5" id="KW-0143">Chaperone</keyword>
<dbReference type="AlphaFoldDB" id="A0A3G2R351"/>
<dbReference type="KEGG" id="bacg:D2962_04275"/>
<dbReference type="GO" id="GO:0006417">
    <property type="term" value="P:regulation of translation"/>
    <property type="evidence" value="ECO:0007669"/>
    <property type="project" value="UniProtKB-KW"/>
</dbReference>
<evidence type="ECO:0000256" key="2">
    <source>
        <dbReference type="ARBA" id="ARBA00022795"/>
    </source>
</evidence>
<evidence type="ECO:0000256" key="3">
    <source>
        <dbReference type="ARBA" id="ARBA00022845"/>
    </source>
</evidence>
<name>A0A3G2R351_9FIRM</name>
<comment type="subcellular location">
    <subcellularLocation>
        <location evidence="5">Cytoplasm</location>
    </subcellularLocation>
</comment>
<sequence length="151" mass="16921">MLINSKRFGQLDIDETKIITFINGLLGFEHLKKYIILDHPGSDFLKWLQSIDDLDISLPVVDPTAFFPDYSPRISRDDLDTIGIKNIEDAIVLCIITVPSDIQKATINLKAPVILNPACRLADQMIAENSEYKVKHPLTLNEKPEGRCAGC</sequence>
<keyword evidence="6" id="KW-0969">Cilium</keyword>
<dbReference type="HAMAP" id="MF_01185">
    <property type="entry name" value="FliW"/>
    <property type="match status" value="1"/>
</dbReference>
<dbReference type="Proteomes" id="UP000280960">
    <property type="component" value="Chromosome"/>
</dbReference>
<dbReference type="NCBIfam" id="NF009793">
    <property type="entry name" value="PRK13285.1-1"/>
    <property type="match status" value="1"/>
</dbReference>
<evidence type="ECO:0000256" key="1">
    <source>
        <dbReference type="ARBA" id="ARBA00022490"/>
    </source>
</evidence>
<organism evidence="6 7">
    <name type="scientific">Biomaibacter acetigenes</name>
    <dbReference type="NCBI Taxonomy" id="2316383"/>
    <lineage>
        <taxon>Bacteria</taxon>
        <taxon>Bacillati</taxon>
        <taxon>Bacillota</taxon>
        <taxon>Clostridia</taxon>
        <taxon>Thermosediminibacterales</taxon>
        <taxon>Tepidanaerobacteraceae</taxon>
        <taxon>Biomaibacter</taxon>
    </lineage>
</organism>
<keyword evidence="1 5" id="KW-0963">Cytoplasm</keyword>
<gene>
    <name evidence="5" type="primary">fliW</name>
    <name evidence="6" type="ORF">D2962_04275</name>
</gene>
<dbReference type="GO" id="GO:0005737">
    <property type="term" value="C:cytoplasm"/>
    <property type="evidence" value="ECO:0007669"/>
    <property type="project" value="UniProtKB-SubCell"/>
</dbReference>
<protein>
    <recommendedName>
        <fullName evidence="5">Flagellar assembly factor FliW</fullName>
    </recommendedName>
</protein>
<dbReference type="PANTHER" id="PTHR39190:SF1">
    <property type="entry name" value="FLAGELLAR ASSEMBLY FACTOR FLIW"/>
    <property type="match status" value="1"/>
</dbReference>
<keyword evidence="2 5" id="KW-1005">Bacterial flagellum biogenesis</keyword>
<proteinExistence type="inferred from homology"/>
<comment type="function">
    <text evidence="5">Acts as an anti-CsrA protein, binds CsrA and prevents it from repressing translation of its target genes, one of which is flagellin. Binds to flagellin and participates in the assembly of the flagellum.</text>
</comment>
<dbReference type="Pfam" id="PF02623">
    <property type="entry name" value="FliW"/>
    <property type="match status" value="1"/>
</dbReference>
<comment type="similarity">
    <text evidence="5">Belongs to the FliW family.</text>
</comment>
<dbReference type="RefSeq" id="WP_122014228.1">
    <property type="nucleotide sequence ID" value="NZ_CP033169.1"/>
</dbReference>
<keyword evidence="3 5" id="KW-0810">Translation regulation</keyword>
<keyword evidence="6" id="KW-0966">Cell projection</keyword>
<dbReference type="InterPro" id="IPR003775">
    <property type="entry name" value="Flagellar_assembly_factor_FliW"/>
</dbReference>
<comment type="subunit">
    <text evidence="5">Interacts with translational regulator CsrA and flagellin(s).</text>
</comment>
<dbReference type="EMBL" id="CP033169">
    <property type="protein sequence ID" value="AYO29924.1"/>
    <property type="molecule type" value="Genomic_DNA"/>
</dbReference>
<evidence type="ECO:0000313" key="7">
    <source>
        <dbReference type="Proteomes" id="UP000280960"/>
    </source>
</evidence>
<dbReference type="Gene3D" id="2.30.290.10">
    <property type="entry name" value="BH3618-like"/>
    <property type="match status" value="1"/>
</dbReference>